<proteinExistence type="predicted"/>
<dbReference type="RefSeq" id="XP_018288514.1">
    <property type="nucleotide sequence ID" value="XM_018432077.1"/>
</dbReference>
<evidence type="ECO:0000313" key="1">
    <source>
        <dbReference type="EMBL" id="OAD70474.1"/>
    </source>
</evidence>
<gene>
    <name evidence="1" type="ORF">PHYBLDRAFT_148389</name>
</gene>
<dbReference type="InParanoid" id="A0A162NKB4"/>
<dbReference type="Proteomes" id="UP000077315">
    <property type="component" value="Unassembled WGS sequence"/>
</dbReference>
<dbReference type="EMBL" id="KV440988">
    <property type="protein sequence ID" value="OAD70474.1"/>
    <property type="molecule type" value="Genomic_DNA"/>
</dbReference>
<accession>A0A162NKB4</accession>
<evidence type="ECO:0000313" key="2">
    <source>
        <dbReference type="Proteomes" id="UP000077315"/>
    </source>
</evidence>
<organism evidence="1 2">
    <name type="scientific">Phycomyces blakesleeanus (strain ATCC 8743b / DSM 1359 / FGSC 10004 / NBRC 33097 / NRRL 1555)</name>
    <dbReference type="NCBI Taxonomy" id="763407"/>
    <lineage>
        <taxon>Eukaryota</taxon>
        <taxon>Fungi</taxon>
        <taxon>Fungi incertae sedis</taxon>
        <taxon>Mucoromycota</taxon>
        <taxon>Mucoromycotina</taxon>
        <taxon>Mucoromycetes</taxon>
        <taxon>Mucorales</taxon>
        <taxon>Phycomycetaceae</taxon>
        <taxon>Phycomyces</taxon>
    </lineage>
</organism>
<keyword evidence="2" id="KW-1185">Reference proteome</keyword>
<dbReference type="GeneID" id="28992983"/>
<sequence>MPNYSQSYIFMWTNLEFTNENFEKLNGLEICYTDDPSKPMLQPKLKVNGFLSYYHRYKYDFPKNQQIFKNKLFQITRDNIQYLNKVYRSHQPVDIGIYEQKQMSMKQIYSESAVIIDLSDEKRSRSFSTWYSAAKSGLTLVDQTCKIPKKKENDVSKTKIIYRSLWVLKSIHRGNRLERNQPQQYFVFLMKASSVDMAFGSYNSASDKLFRCSSRPQTLHKTILELYVTQDTLEYLISKIPS</sequence>
<protein>
    <submittedName>
        <fullName evidence="1">Uncharacterized protein</fullName>
    </submittedName>
</protein>
<dbReference type="OrthoDB" id="2275666at2759"/>
<dbReference type="AlphaFoldDB" id="A0A162NKB4"/>
<name>A0A162NKB4_PHYB8</name>
<reference evidence="2" key="1">
    <citation type="submission" date="2015-06" db="EMBL/GenBank/DDBJ databases">
        <title>Expansion of signal transduction pathways in fungi by whole-genome duplication.</title>
        <authorList>
            <consortium name="DOE Joint Genome Institute"/>
            <person name="Corrochano L.M."/>
            <person name="Kuo A."/>
            <person name="Marcet-Houben M."/>
            <person name="Polaino S."/>
            <person name="Salamov A."/>
            <person name="Villalobos J.M."/>
            <person name="Alvarez M.I."/>
            <person name="Avalos J."/>
            <person name="Benito E.P."/>
            <person name="Benoit I."/>
            <person name="Burger G."/>
            <person name="Camino L.P."/>
            <person name="Canovas D."/>
            <person name="Cerda-Olmedo E."/>
            <person name="Cheng J.-F."/>
            <person name="Dominguez A."/>
            <person name="Elias M."/>
            <person name="Eslava A.P."/>
            <person name="Glaser F."/>
            <person name="Grimwood J."/>
            <person name="Gutierrez G."/>
            <person name="Heitman J."/>
            <person name="Henrissat B."/>
            <person name="Iturriaga E.A."/>
            <person name="Lang B.F."/>
            <person name="Lavin J.L."/>
            <person name="Lee S."/>
            <person name="Li W."/>
            <person name="Lindquist E."/>
            <person name="Lopez-Garcia S."/>
            <person name="Luque E.M."/>
            <person name="Marcos A.T."/>
            <person name="Martin J."/>
            <person name="McCluskey K."/>
            <person name="Medina H.R."/>
            <person name="Miralles-Duran A."/>
            <person name="Miyazaki A."/>
            <person name="Munoz-Torres E."/>
            <person name="Oguiza J.A."/>
            <person name="Ohm R."/>
            <person name="Olmedo M."/>
            <person name="Orejas M."/>
            <person name="Ortiz-Castellanos L."/>
            <person name="Pisabarro A.G."/>
            <person name="Rodriguez-Romero J."/>
            <person name="Ruiz-Herrera J."/>
            <person name="Ruiz-Vazquez R."/>
            <person name="Sanz C."/>
            <person name="Schackwitz W."/>
            <person name="Schmutz J."/>
            <person name="Shahriari M."/>
            <person name="Shelest E."/>
            <person name="Silva-Franco F."/>
            <person name="Soanes D."/>
            <person name="Syed K."/>
            <person name="Tagua V.G."/>
            <person name="Talbot N.J."/>
            <person name="Thon M."/>
            <person name="De vries R.P."/>
            <person name="Wiebenga A."/>
            <person name="Yadav J.S."/>
            <person name="Braun E.L."/>
            <person name="Baker S."/>
            <person name="Garre V."/>
            <person name="Horwitz B."/>
            <person name="Torres-Martinez S."/>
            <person name="Idnurm A."/>
            <person name="Herrera-Estrella A."/>
            <person name="Gabaldon T."/>
            <person name="Grigoriev I.V."/>
        </authorList>
    </citation>
    <scope>NUCLEOTIDE SEQUENCE [LARGE SCALE GENOMIC DNA]</scope>
    <source>
        <strain evidence="2">NRRL 1555(-)</strain>
    </source>
</reference>
<dbReference type="VEuPathDB" id="FungiDB:PHYBLDRAFT_148389"/>